<organism evidence="1 2">
    <name type="scientific">Paenibacillus lutimineralis</name>
    <dbReference type="NCBI Taxonomy" id="2707005"/>
    <lineage>
        <taxon>Bacteria</taxon>
        <taxon>Bacillati</taxon>
        <taxon>Bacillota</taxon>
        <taxon>Bacilli</taxon>
        <taxon>Bacillales</taxon>
        <taxon>Paenibacillaceae</taxon>
        <taxon>Paenibacillus</taxon>
    </lineage>
</organism>
<protein>
    <submittedName>
        <fullName evidence="1">YheC/YheD family protein</fullName>
    </submittedName>
</protein>
<dbReference type="OrthoDB" id="7869153at2"/>
<proteinExistence type="predicted"/>
<dbReference type="AlphaFoldDB" id="A0A3S9V6W1"/>
<gene>
    <name evidence="1" type="ORF">EI981_15000</name>
</gene>
<dbReference type="Proteomes" id="UP000270678">
    <property type="component" value="Chromosome"/>
</dbReference>
<dbReference type="KEGG" id="plut:EI981_15000"/>
<dbReference type="InterPro" id="IPR026838">
    <property type="entry name" value="YheC/D"/>
</dbReference>
<dbReference type="SUPFAM" id="SSF56059">
    <property type="entry name" value="Glutathione synthetase ATP-binding domain-like"/>
    <property type="match status" value="1"/>
</dbReference>
<dbReference type="Pfam" id="PF14398">
    <property type="entry name" value="ATPgrasp_YheCD"/>
    <property type="match status" value="1"/>
</dbReference>
<sequence>MVLKKRRKYVLSKWIKTKVLLGNGDARSHIPDTRKFSKSTLTTMLKLYGMVYVKPEIGTHGKGVIRVEKRGGAEYAYQLGTREKGFRDYETFYQSLVRETKKKSYLIQKGIHLVKYKKRRFDIRVMVQLSPKGVWETTALIGRVAPPKRIVTNYHSGGKLMDVKSLLSAHLSESKMKNVMHKLDKLGVATARHLHKKYPGIRQIGLDIGFDHSWIPWIIEVNTNPDPYIFNKLSDKSMYRKVMRYKRAAFKHVRGTVTQ</sequence>
<evidence type="ECO:0000313" key="2">
    <source>
        <dbReference type="Proteomes" id="UP000270678"/>
    </source>
</evidence>
<evidence type="ECO:0000313" key="1">
    <source>
        <dbReference type="EMBL" id="AZS18303.1"/>
    </source>
</evidence>
<dbReference type="EMBL" id="CP034346">
    <property type="protein sequence ID" value="AZS18303.1"/>
    <property type="molecule type" value="Genomic_DNA"/>
</dbReference>
<dbReference type="Gene3D" id="3.30.470.20">
    <property type="entry name" value="ATP-grasp fold, B domain"/>
    <property type="match status" value="1"/>
</dbReference>
<reference evidence="2" key="1">
    <citation type="submission" date="2018-12" db="EMBL/GenBank/DDBJ databases">
        <title>Complete genome sequence of Paenibacillus sp. MBLB1234.</title>
        <authorList>
            <person name="Nam Y.-D."/>
            <person name="Kang J."/>
            <person name="Chung W.-H."/>
            <person name="Park Y.S."/>
        </authorList>
    </citation>
    <scope>NUCLEOTIDE SEQUENCE [LARGE SCALE GENOMIC DNA]</scope>
    <source>
        <strain evidence="2">MBLB1234</strain>
    </source>
</reference>
<name>A0A3S9V6W1_9BACL</name>
<keyword evidence="2" id="KW-1185">Reference proteome</keyword>
<accession>A0A3S9V6W1</accession>